<evidence type="ECO:0000313" key="2">
    <source>
        <dbReference type="Proteomes" id="UP000002363"/>
    </source>
</evidence>
<sequence>MNKKMKSHNQEKAKKEVLEFIKKNKALYSRRISTYKKEELMNAFYCRELFFNCERAIKRMEINSMEFDNKKLSDSQKRTLRNKFMQNDSNKEKLKTLSTRIENLDILKQDNVDLIIWKQNPRQAVQKLTFERIFNESRNAHPSIKEHMRFLEACHACFPFTPNDYPNARSANPELSSVFNKINHLTSQIIPDNYPYSTEMASLSNLWITIDLRYSDYILSSQIAGIIKLERQSYPKQVQNDIDNWLSFETIKRKLLTLDTFVIIDALILSAAKGVILKNTEINNSLNSSGTELRNIKNAIDYFMDILSDELDNNEFTPH</sequence>
<proteinExistence type="predicted"/>
<dbReference type="PATRIC" id="fig|716541.4.peg.3868"/>
<dbReference type="OrthoDB" id="9866033at2"/>
<dbReference type="HOGENOM" id="CLU_870787_0_0_6"/>
<dbReference type="EnsemblBacteria" id="ADF63240">
    <property type="protein sequence ID" value="ADF63240"/>
    <property type="gene ID" value="ECL_03706"/>
</dbReference>
<reference evidence="1 2" key="1">
    <citation type="journal article" date="2010" name="J. Bacteriol.">
        <title>Complete genome sequence of Enterobacter cloacae subsp. cloacae type strain ATCC 13047.</title>
        <authorList>
            <person name="Ren Y."/>
            <person name="Ren Y."/>
            <person name="Zhou Z."/>
            <person name="Guo X."/>
            <person name="Li Y."/>
            <person name="Feng L."/>
            <person name="Wang L."/>
        </authorList>
    </citation>
    <scope>NUCLEOTIDE SEQUENCE [LARGE SCALE GENOMIC DNA]</scope>
    <source>
        <strain evidence="2">ATCC 13047 / DSM 30054 / NBRC 13535 / NCTC 10005 / WDCM 00083 / NCDC 279-56</strain>
    </source>
</reference>
<dbReference type="KEGG" id="enc:ECL_03706"/>
<gene>
    <name evidence="1" type="ordered locus">ECL_03706</name>
</gene>
<dbReference type="STRING" id="716541.ECL_03706"/>
<evidence type="ECO:0000313" key="1">
    <source>
        <dbReference type="EMBL" id="ADF63240.1"/>
    </source>
</evidence>
<keyword evidence="2" id="KW-1185">Reference proteome</keyword>
<dbReference type="EMBL" id="CP001918">
    <property type="protein sequence ID" value="ADF63240.1"/>
    <property type="molecule type" value="Genomic_DNA"/>
</dbReference>
<dbReference type="AlphaFoldDB" id="A0A0H3CPJ4"/>
<organism evidence="1 2">
    <name type="scientific">Enterobacter cloacae subsp. cloacae (strain ATCC 13047 / DSM 30054 / NBRC 13535 / NCTC 10005 / WDCM 00083 / NCDC 279-56)</name>
    <dbReference type="NCBI Taxonomy" id="716541"/>
    <lineage>
        <taxon>Bacteria</taxon>
        <taxon>Pseudomonadati</taxon>
        <taxon>Pseudomonadota</taxon>
        <taxon>Gammaproteobacteria</taxon>
        <taxon>Enterobacterales</taxon>
        <taxon>Enterobacteriaceae</taxon>
        <taxon>Enterobacter</taxon>
        <taxon>Enterobacter cloacae complex</taxon>
    </lineage>
</organism>
<protein>
    <submittedName>
        <fullName evidence="1">Uncharacterized protein</fullName>
    </submittedName>
</protein>
<accession>A0A0H3CPJ4</accession>
<dbReference type="Proteomes" id="UP000002363">
    <property type="component" value="Chromosome"/>
</dbReference>
<name>A0A0H3CPJ4_ENTCC</name>
<dbReference type="RefSeq" id="WP_007869714.1">
    <property type="nucleotide sequence ID" value="NC_014121.1"/>
</dbReference>